<feature type="transmembrane region" description="Helical" evidence="1">
    <location>
        <begin position="109"/>
        <end position="133"/>
    </location>
</feature>
<dbReference type="Pfam" id="PF06195">
    <property type="entry name" value="DUF996"/>
    <property type="match status" value="1"/>
</dbReference>
<feature type="transmembrane region" description="Helical" evidence="1">
    <location>
        <begin position="69"/>
        <end position="97"/>
    </location>
</feature>
<feature type="transmembrane region" description="Helical" evidence="1">
    <location>
        <begin position="154"/>
        <end position="184"/>
    </location>
</feature>
<evidence type="ECO:0000313" key="2">
    <source>
        <dbReference type="EMBL" id="PMP63605.1"/>
    </source>
</evidence>
<dbReference type="Proteomes" id="UP000235731">
    <property type="component" value="Unassembled WGS sequence"/>
</dbReference>
<dbReference type="AlphaFoldDB" id="A0A2N7PK89"/>
<evidence type="ECO:0000256" key="1">
    <source>
        <dbReference type="SAM" id="Phobius"/>
    </source>
</evidence>
<gene>
    <name evidence="2" type="ORF">C0197_02225</name>
</gene>
<name>A0A2N7PK89_9BACT</name>
<feature type="transmembrane region" description="Helical" evidence="1">
    <location>
        <begin position="26"/>
        <end position="57"/>
    </location>
</feature>
<keyword evidence="1" id="KW-1133">Transmembrane helix</keyword>
<sequence>MTQQNSLSTEKENISKEKLLGGIGSIFMALSIITGEIGTLFGILGAVLWLTCLYLLSSKIKNSKIFNKALWGFVLGLLGWIIASIFGLMSFISFFAFSGFMGNVDRVGFGIGGGVIIAILLAYGIFIVANYFYQEVCKILALATNNKLFSTAGLLMLIGAYSAILLIGLIIWMAGWIILAVAFFTVPDEIEVKV</sequence>
<accession>A0A2N7PK89</accession>
<evidence type="ECO:0000313" key="3">
    <source>
        <dbReference type="Proteomes" id="UP000235731"/>
    </source>
</evidence>
<proteinExistence type="predicted"/>
<evidence type="ECO:0008006" key="4">
    <source>
        <dbReference type="Google" id="ProtNLM"/>
    </source>
</evidence>
<dbReference type="EMBL" id="PNIE01000030">
    <property type="protein sequence ID" value="PMP63605.1"/>
    <property type="molecule type" value="Genomic_DNA"/>
</dbReference>
<protein>
    <recommendedName>
        <fullName evidence="4">DUF996 domain-containing protein</fullName>
    </recommendedName>
</protein>
<comment type="caution">
    <text evidence="2">The sequence shown here is derived from an EMBL/GenBank/DDBJ whole genome shotgun (WGS) entry which is preliminary data.</text>
</comment>
<dbReference type="InterPro" id="IPR010397">
    <property type="entry name" value="DUF996"/>
</dbReference>
<reference evidence="2 3" key="1">
    <citation type="submission" date="2018-01" db="EMBL/GenBank/DDBJ databases">
        <title>Metagenomic assembled genomes from two thermal pools in the Uzon Caldera, Kamchatka, Russia.</title>
        <authorList>
            <person name="Wilkins L."/>
            <person name="Ettinger C."/>
        </authorList>
    </citation>
    <scope>NUCLEOTIDE SEQUENCE [LARGE SCALE GENOMIC DNA]</scope>
    <source>
        <strain evidence="2">ZAV-15</strain>
    </source>
</reference>
<keyword evidence="1" id="KW-0472">Membrane</keyword>
<organism evidence="2 3">
    <name type="scientific">Caldimicrobium thiodismutans</name>
    <dbReference type="NCBI Taxonomy" id="1653476"/>
    <lineage>
        <taxon>Bacteria</taxon>
        <taxon>Pseudomonadati</taxon>
        <taxon>Thermodesulfobacteriota</taxon>
        <taxon>Thermodesulfobacteria</taxon>
        <taxon>Thermodesulfobacteriales</taxon>
        <taxon>Thermodesulfobacteriaceae</taxon>
        <taxon>Caldimicrobium</taxon>
    </lineage>
</organism>
<keyword evidence="1" id="KW-0812">Transmembrane</keyword>